<dbReference type="AlphaFoldDB" id="A0A2P6MY77"/>
<dbReference type="OrthoDB" id="5427872at2759"/>
<dbReference type="GO" id="GO:0005634">
    <property type="term" value="C:nucleus"/>
    <property type="evidence" value="ECO:0007669"/>
    <property type="project" value="UniProtKB-SubCell"/>
</dbReference>
<organism evidence="5 6">
    <name type="scientific">Planoprotostelium fungivorum</name>
    <dbReference type="NCBI Taxonomy" id="1890364"/>
    <lineage>
        <taxon>Eukaryota</taxon>
        <taxon>Amoebozoa</taxon>
        <taxon>Evosea</taxon>
        <taxon>Variosea</taxon>
        <taxon>Cavosteliida</taxon>
        <taxon>Cavosteliaceae</taxon>
        <taxon>Planoprotostelium</taxon>
    </lineage>
</organism>
<feature type="region of interest" description="Disordered" evidence="3">
    <location>
        <begin position="1"/>
        <end position="90"/>
    </location>
</feature>
<reference evidence="5 6" key="1">
    <citation type="journal article" date="2018" name="Genome Biol. Evol.">
        <title>Multiple Roots of Fruiting Body Formation in Amoebozoa.</title>
        <authorList>
            <person name="Hillmann F."/>
            <person name="Forbes G."/>
            <person name="Novohradska S."/>
            <person name="Ferling I."/>
            <person name="Riege K."/>
            <person name="Groth M."/>
            <person name="Westermann M."/>
            <person name="Marz M."/>
            <person name="Spaller T."/>
            <person name="Winckler T."/>
            <person name="Schaap P."/>
            <person name="Glockner G."/>
        </authorList>
    </citation>
    <scope>NUCLEOTIDE SEQUENCE [LARGE SCALE GENOMIC DNA]</scope>
    <source>
        <strain evidence="5 6">Jena</strain>
    </source>
</reference>
<dbReference type="SMART" id="SM00298">
    <property type="entry name" value="CHROMO"/>
    <property type="match status" value="1"/>
</dbReference>
<feature type="compositionally biased region" description="Low complexity" evidence="3">
    <location>
        <begin position="41"/>
        <end position="51"/>
    </location>
</feature>
<dbReference type="PROSITE" id="PS50013">
    <property type="entry name" value="CHROMO_2"/>
    <property type="match status" value="1"/>
</dbReference>
<keyword evidence="2" id="KW-0539">Nucleus</keyword>
<dbReference type="InterPro" id="IPR056924">
    <property type="entry name" value="SH3_Tf2-1"/>
</dbReference>
<dbReference type="InterPro" id="IPR000953">
    <property type="entry name" value="Chromo/chromo_shadow_dom"/>
</dbReference>
<dbReference type="Proteomes" id="UP000241769">
    <property type="component" value="Unassembled WGS sequence"/>
</dbReference>
<feature type="region of interest" description="Disordered" evidence="3">
    <location>
        <begin position="155"/>
        <end position="176"/>
    </location>
</feature>
<evidence type="ECO:0000259" key="4">
    <source>
        <dbReference type="PROSITE" id="PS50013"/>
    </source>
</evidence>
<feature type="compositionally biased region" description="Basic and acidic residues" evidence="3">
    <location>
        <begin position="61"/>
        <end position="70"/>
    </location>
</feature>
<comment type="caution">
    <text evidence="5">The sequence shown here is derived from an EMBL/GenBank/DDBJ whole genome shotgun (WGS) entry which is preliminary data.</text>
</comment>
<evidence type="ECO:0000256" key="3">
    <source>
        <dbReference type="SAM" id="MobiDB-lite"/>
    </source>
</evidence>
<dbReference type="InParanoid" id="A0A2P6MY77"/>
<accession>A0A2P6MY77</accession>
<name>A0A2P6MY77_9EUKA</name>
<proteinExistence type="predicted"/>
<comment type="subcellular location">
    <subcellularLocation>
        <location evidence="1">Nucleus</location>
    </subcellularLocation>
</comment>
<protein>
    <submittedName>
        <fullName evidence="5">Retrotransposable element protein</fullName>
    </submittedName>
</protein>
<evidence type="ECO:0000313" key="5">
    <source>
        <dbReference type="EMBL" id="PRP76670.1"/>
    </source>
</evidence>
<dbReference type="PANTHER" id="PTHR22812">
    <property type="entry name" value="CHROMOBOX PROTEIN"/>
    <property type="match status" value="1"/>
</dbReference>
<dbReference type="InterPro" id="IPR023780">
    <property type="entry name" value="Chromo_domain"/>
</dbReference>
<sequence length="489" mass="55195">MPRLLLKRKGKKSSTPPAKVARTPQSSQKESNSKQVEEESPSTPLSPVSSPANKEVVSSNEGREKNKEIDSVEESNSSQSEADESDHPGANRQLYTMINSLQGRSIAGLKGSLVSITELVASVLERLPPNTTVQPVRVDLARQNRVEPVTLLFSREQPDPDTPMPQDLRVSEEERNPRVVAKRQELYATFSKSHFGYEQEERNTLGSPVSVTNNNTLRTWMQDIDYRWYAFKGSNESLIVPFIRGLSTKNTSLQHYMMNFTATECGIFSTMDMNTMEKAIHNLNTAQQSPGQPVLAWRNELEQKAMEVSPVLATQPCVGSQIERRFADRHQSEAPIYQPGDKVLLSTKHFGTLRPKPKWADKWIGPYHILKEAHPGSSSYVLSLPPSIKIYPVFHSSLLIPYVENTLVGWKRPAPPPIVINDKQEYEVEAILYVQKHYGKPQYLVSWKGYGPEENLWLPEDNLSNSPDLIADFKARTTCVTTSKRIRKK</sequence>
<evidence type="ECO:0000313" key="6">
    <source>
        <dbReference type="Proteomes" id="UP000241769"/>
    </source>
</evidence>
<dbReference type="InterPro" id="IPR051219">
    <property type="entry name" value="Heterochromatin_chromo-domain"/>
</dbReference>
<feature type="compositionally biased region" description="Basic residues" evidence="3">
    <location>
        <begin position="1"/>
        <end position="12"/>
    </location>
</feature>
<dbReference type="InterPro" id="IPR016197">
    <property type="entry name" value="Chromo-like_dom_sf"/>
</dbReference>
<gene>
    <name evidence="5" type="ORF">PROFUN_14906</name>
</gene>
<dbReference type="STRING" id="1890364.A0A2P6MY77"/>
<evidence type="ECO:0000256" key="1">
    <source>
        <dbReference type="ARBA" id="ARBA00004123"/>
    </source>
</evidence>
<feature type="domain" description="Chromo" evidence="4">
    <location>
        <begin position="426"/>
        <end position="485"/>
    </location>
</feature>
<dbReference type="SUPFAM" id="SSF54160">
    <property type="entry name" value="Chromo domain-like"/>
    <property type="match status" value="1"/>
</dbReference>
<evidence type="ECO:0000256" key="2">
    <source>
        <dbReference type="ARBA" id="ARBA00023242"/>
    </source>
</evidence>
<dbReference type="Pfam" id="PF24626">
    <property type="entry name" value="SH3_Tf2-1"/>
    <property type="match status" value="1"/>
</dbReference>
<dbReference type="EMBL" id="MDYQ01000309">
    <property type="protein sequence ID" value="PRP76670.1"/>
    <property type="molecule type" value="Genomic_DNA"/>
</dbReference>
<dbReference type="CDD" id="cd00024">
    <property type="entry name" value="CD_CSD"/>
    <property type="match status" value="1"/>
</dbReference>
<dbReference type="Pfam" id="PF00385">
    <property type="entry name" value="Chromo"/>
    <property type="match status" value="1"/>
</dbReference>
<dbReference type="Gene3D" id="2.40.50.40">
    <property type="match status" value="1"/>
</dbReference>
<keyword evidence="6" id="KW-1185">Reference proteome</keyword>